<gene>
    <name evidence="1" type="ORF">H1P_6520005</name>
</gene>
<evidence type="ECO:0000313" key="1">
    <source>
        <dbReference type="EMBL" id="VEP17881.1"/>
    </source>
</evidence>
<evidence type="ECO:0000313" key="2">
    <source>
        <dbReference type="Proteomes" id="UP000320055"/>
    </source>
</evidence>
<dbReference type="Proteomes" id="UP000320055">
    <property type="component" value="Unassembled WGS sequence"/>
</dbReference>
<dbReference type="RefSeq" id="WP_144876308.1">
    <property type="nucleotide sequence ID" value="NZ_LR214384.1"/>
</dbReference>
<reference evidence="1 2" key="1">
    <citation type="submission" date="2019-01" db="EMBL/GenBank/DDBJ databases">
        <authorList>
            <person name="Brito A."/>
        </authorList>
    </citation>
    <scope>NUCLEOTIDE SEQUENCE [LARGE SCALE GENOMIC DNA]</scope>
    <source>
        <strain evidence="1">1</strain>
    </source>
</reference>
<name>A0A563W2H0_9CYAN</name>
<proteinExistence type="predicted"/>
<accession>A0A563W2H0</accession>
<organism evidence="1 2">
    <name type="scientific">Hyella patelloides LEGE 07179</name>
    <dbReference type="NCBI Taxonomy" id="945734"/>
    <lineage>
        <taxon>Bacteria</taxon>
        <taxon>Bacillati</taxon>
        <taxon>Cyanobacteriota</taxon>
        <taxon>Cyanophyceae</taxon>
        <taxon>Pleurocapsales</taxon>
        <taxon>Hyellaceae</taxon>
        <taxon>Hyella</taxon>
    </lineage>
</organism>
<sequence length="85" mass="9648">MRNSIPVLLVKITQEQEIESWESPIVTVYKNREGEYSITEAMAFLEKAVIQGIRDLESGQETFVSGRIEIVPARSRVRRRRGGAA</sequence>
<dbReference type="EMBL" id="CAACVJ010000615">
    <property type="protein sequence ID" value="VEP17881.1"/>
    <property type="molecule type" value="Genomic_DNA"/>
</dbReference>
<protein>
    <submittedName>
        <fullName evidence="1">Uncharacterized protein</fullName>
    </submittedName>
</protein>
<dbReference type="AlphaFoldDB" id="A0A563W2H0"/>
<keyword evidence="2" id="KW-1185">Reference proteome</keyword>